<gene>
    <name evidence="2" type="ORF">DI609_05945</name>
</gene>
<dbReference type="Gene3D" id="1.10.10.2910">
    <property type="match status" value="1"/>
</dbReference>
<dbReference type="PANTHER" id="PTHR43236">
    <property type="entry name" value="ANTITOXIN HIGA1"/>
    <property type="match status" value="1"/>
</dbReference>
<dbReference type="AlphaFoldDB" id="A0A2W5D093"/>
<dbReference type="InterPro" id="IPR010359">
    <property type="entry name" value="IrrE_HExxH"/>
</dbReference>
<protein>
    <submittedName>
        <fullName evidence="2">Toxin-antitoxin system, toxin component</fullName>
    </submittedName>
</protein>
<comment type="caution">
    <text evidence="2">The sequence shown here is derived from an EMBL/GenBank/DDBJ whole genome shotgun (WGS) entry which is preliminary data.</text>
</comment>
<feature type="domain" description="IrrE N-terminal-like" evidence="1">
    <location>
        <begin position="41"/>
        <end position="162"/>
    </location>
</feature>
<reference evidence="2 3" key="1">
    <citation type="submission" date="2017-11" db="EMBL/GenBank/DDBJ databases">
        <title>Infants hospitalized years apart are colonized by the same room-sourced microbial strains.</title>
        <authorList>
            <person name="Brooks B."/>
            <person name="Olm M.R."/>
            <person name="Firek B.A."/>
            <person name="Baker R."/>
            <person name="Thomas B.C."/>
            <person name="Morowitz M.J."/>
            <person name="Banfield J.F."/>
        </authorList>
    </citation>
    <scope>NUCLEOTIDE SEQUENCE [LARGE SCALE GENOMIC DNA]</scope>
    <source>
        <strain evidence="2">S2_012_000_R3_87</strain>
    </source>
</reference>
<proteinExistence type="predicted"/>
<dbReference type="Pfam" id="PF06114">
    <property type="entry name" value="Peptidase_M78"/>
    <property type="match status" value="1"/>
</dbReference>
<organism evidence="2 3">
    <name type="scientific">Corynebacterium urealyticum</name>
    <dbReference type="NCBI Taxonomy" id="43771"/>
    <lineage>
        <taxon>Bacteria</taxon>
        <taxon>Bacillati</taxon>
        <taxon>Actinomycetota</taxon>
        <taxon>Actinomycetes</taxon>
        <taxon>Mycobacteriales</taxon>
        <taxon>Corynebacteriaceae</taxon>
        <taxon>Corynebacterium</taxon>
    </lineage>
</organism>
<evidence type="ECO:0000313" key="2">
    <source>
        <dbReference type="EMBL" id="PZP00646.1"/>
    </source>
</evidence>
<dbReference type="PANTHER" id="PTHR43236:SF2">
    <property type="entry name" value="BLL0069 PROTEIN"/>
    <property type="match status" value="1"/>
</dbReference>
<evidence type="ECO:0000259" key="1">
    <source>
        <dbReference type="Pfam" id="PF06114"/>
    </source>
</evidence>
<evidence type="ECO:0000313" key="3">
    <source>
        <dbReference type="Proteomes" id="UP000249451"/>
    </source>
</evidence>
<name>A0A2W5D093_9CORY</name>
<accession>A0A2W5D093</accession>
<dbReference type="EMBL" id="QFNY01000118">
    <property type="protein sequence ID" value="PZP00646.1"/>
    <property type="molecule type" value="Genomic_DNA"/>
</dbReference>
<sequence length="274" mass="30063">MNSSNETQAKKAAQEFRTAHGLGVQPLGDLVGIVERFTGYDVAVVEAEADEHGLTMFDPAREHILIGVARTRHPMRQRSTLAHELGHVIFEDYLDGLQGAPAEGEPSRPAEEIRADAFARHLLIPQEGLKAWLGAEEPVSEVTLSRVVQRYLVSPAIAAIALRDTGYINSDLTENWQQISTGALATKYGWRDYYHGLQEESDRIRAPQKLLARATKGYIEGVVSAQTIATLRGIPEADLLAEFAEAGIAPKPQPDDEFEIQHLPPVNVDLSGLE</sequence>
<dbReference type="InterPro" id="IPR052345">
    <property type="entry name" value="Rad_response_metalloprotease"/>
</dbReference>
<dbReference type="Proteomes" id="UP000249451">
    <property type="component" value="Unassembled WGS sequence"/>
</dbReference>